<dbReference type="InterPro" id="IPR011335">
    <property type="entry name" value="Restrct_endonuc-II-like"/>
</dbReference>
<dbReference type="Pfam" id="PF04471">
    <property type="entry name" value="Mrr_cat"/>
    <property type="match status" value="1"/>
</dbReference>
<dbReference type="InterPro" id="IPR052906">
    <property type="entry name" value="Type_IV_Methyl-Rstrct_Enzyme"/>
</dbReference>
<organism evidence="3 4">
    <name type="scientific">Prochlorococcus marinus str. GP2</name>
    <dbReference type="NCBI Taxonomy" id="59925"/>
    <lineage>
        <taxon>Bacteria</taxon>
        <taxon>Bacillati</taxon>
        <taxon>Cyanobacteriota</taxon>
        <taxon>Cyanophyceae</taxon>
        <taxon>Synechococcales</taxon>
        <taxon>Prochlorococcaceae</taxon>
        <taxon>Prochlorococcus</taxon>
    </lineage>
</organism>
<dbReference type="EMBL" id="JNAH01000005">
    <property type="protein sequence ID" value="KGF87458.1"/>
    <property type="molecule type" value="Genomic_DNA"/>
</dbReference>
<proteinExistence type="predicted"/>
<dbReference type="AlphaFoldDB" id="A0A0A1ZGU3"/>
<dbReference type="SUPFAM" id="SSF52980">
    <property type="entry name" value="Restriction endonuclease-like"/>
    <property type="match status" value="1"/>
</dbReference>
<dbReference type="PANTHER" id="PTHR30015:SF6">
    <property type="entry name" value="SLL1429 PROTEIN"/>
    <property type="match status" value="1"/>
</dbReference>
<name>A0A0A1ZGU3_PROMR</name>
<dbReference type="InterPro" id="IPR011856">
    <property type="entry name" value="tRNA_endonuc-like_dom_sf"/>
</dbReference>
<dbReference type="GO" id="GO:0015666">
    <property type="term" value="F:restriction endodeoxyribonuclease activity"/>
    <property type="evidence" value="ECO:0007669"/>
    <property type="project" value="TreeGrafter"/>
</dbReference>
<feature type="transmembrane region" description="Helical" evidence="1">
    <location>
        <begin position="6"/>
        <end position="22"/>
    </location>
</feature>
<dbReference type="eggNOG" id="COG1787">
    <property type="taxonomic scope" value="Bacteria"/>
</dbReference>
<keyword evidence="1" id="KW-0812">Transmembrane</keyword>
<sequence length="290" mass="34133">MKFFFILIIFIIFLIFIILRDYQIKKKKFKLNNALNSNFFIQTINNLIEENKYNLLEERIRLREIDAYGNEDYKKWIGNPPLDEKAIVKNIFNGSKRFKEGIPYFWEKVILKKFGSIELFFEKWRSYCNENPTIDDEIVGSTRKLETEDWFVFIASQIEKSCLNLIENDYSKTINESYKKGIRFENYCMQILKQNGWEVKETPNTGDQGVDLIASINDLRICIQCKNHEKAIGNKAVQEISAGKLFWKGTHAILVSKSGFTKSAQQLAKSNKVRLINEYQLKDLKNLLFK</sequence>
<dbReference type="STRING" id="59925.EU91_1188"/>
<evidence type="ECO:0000313" key="4">
    <source>
        <dbReference type="Proteomes" id="UP000030598"/>
    </source>
</evidence>
<evidence type="ECO:0000259" key="2">
    <source>
        <dbReference type="Pfam" id="PF04471"/>
    </source>
</evidence>
<dbReference type="OrthoDB" id="9797274at2"/>
<dbReference type="GO" id="GO:0003677">
    <property type="term" value="F:DNA binding"/>
    <property type="evidence" value="ECO:0007669"/>
    <property type="project" value="InterPro"/>
</dbReference>
<evidence type="ECO:0000313" key="3">
    <source>
        <dbReference type="EMBL" id="KGF87458.1"/>
    </source>
</evidence>
<dbReference type="Proteomes" id="UP000030598">
    <property type="component" value="Unassembled WGS sequence"/>
</dbReference>
<dbReference type="Gene3D" id="3.40.1350.10">
    <property type="match status" value="1"/>
</dbReference>
<accession>A0A0A1ZGU3</accession>
<evidence type="ECO:0000256" key="1">
    <source>
        <dbReference type="SAM" id="Phobius"/>
    </source>
</evidence>
<feature type="domain" description="Restriction endonuclease type IV Mrr" evidence="2">
    <location>
        <begin position="182"/>
        <end position="284"/>
    </location>
</feature>
<dbReference type="RefSeq" id="WP_032524664.1">
    <property type="nucleotide sequence ID" value="NZ_CP138934.1"/>
</dbReference>
<keyword evidence="1" id="KW-0472">Membrane</keyword>
<keyword evidence="1" id="KW-1133">Transmembrane helix</keyword>
<protein>
    <recommendedName>
        <fullName evidence="2">Restriction endonuclease type IV Mrr domain-containing protein</fullName>
    </recommendedName>
</protein>
<dbReference type="GO" id="GO:0009307">
    <property type="term" value="P:DNA restriction-modification system"/>
    <property type="evidence" value="ECO:0007669"/>
    <property type="project" value="InterPro"/>
</dbReference>
<reference evidence="4" key="1">
    <citation type="journal article" date="2014" name="Sci. Data">
        <title>Genomes of diverse isolates of the marine cyanobacterium Prochlorococcus.</title>
        <authorList>
            <person name="Biller S."/>
            <person name="Berube P."/>
            <person name="Thompson J."/>
            <person name="Kelly L."/>
            <person name="Roggensack S."/>
            <person name="Awad L."/>
            <person name="Roache-Johnson K."/>
            <person name="Ding H."/>
            <person name="Giovannoni S.J."/>
            <person name="Moore L.R."/>
            <person name="Chisholm S.W."/>
        </authorList>
    </citation>
    <scope>NUCLEOTIDE SEQUENCE [LARGE SCALE GENOMIC DNA]</scope>
    <source>
        <strain evidence="4">GP2</strain>
    </source>
</reference>
<dbReference type="InterPro" id="IPR007560">
    <property type="entry name" value="Restrct_endonuc_IV_Mrr"/>
</dbReference>
<gene>
    <name evidence="3" type="ORF">EU91_1188</name>
</gene>
<comment type="caution">
    <text evidence="3">The sequence shown here is derived from an EMBL/GenBank/DDBJ whole genome shotgun (WGS) entry which is preliminary data.</text>
</comment>
<dbReference type="PANTHER" id="PTHR30015">
    <property type="entry name" value="MRR RESTRICTION SYSTEM PROTEIN"/>
    <property type="match status" value="1"/>
</dbReference>